<organism evidence="1 2">
    <name type="scientific">Amycolatopsis roodepoortensis</name>
    <dbReference type="NCBI Taxonomy" id="700274"/>
    <lineage>
        <taxon>Bacteria</taxon>
        <taxon>Bacillati</taxon>
        <taxon>Actinomycetota</taxon>
        <taxon>Actinomycetes</taxon>
        <taxon>Pseudonocardiales</taxon>
        <taxon>Pseudonocardiaceae</taxon>
        <taxon>Amycolatopsis</taxon>
    </lineage>
</organism>
<evidence type="ECO:0000313" key="1">
    <source>
        <dbReference type="EMBL" id="MBE1576306.1"/>
    </source>
</evidence>
<dbReference type="SUPFAM" id="SSF52833">
    <property type="entry name" value="Thioredoxin-like"/>
    <property type="match status" value="1"/>
</dbReference>
<evidence type="ECO:0000313" key="2">
    <source>
        <dbReference type="Proteomes" id="UP000656548"/>
    </source>
</evidence>
<accession>A0ABR9L6S7</accession>
<dbReference type="EMBL" id="JADBEJ010000004">
    <property type="protein sequence ID" value="MBE1576306.1"/>
    <property type="molecule type" value="Genomic_DNA"/>
</dbReference>
<reference evidence="1 2" key="1">
    <citation type="submission" date="2020-10" db="EMBL/GenBank/DDBJ databases">
        <title>Sequencing the genomes of 1000 actinobacteria strains.</title>
        <authorList>
            <person name="Klenk H.-P."/>
        </authorList>
    </citation>
    <scope>NUCLEOTIDE SEQUENCE [LARGE SCALE GENOMIC DNA]</scope>
    <source>
        <strain evidence="1 2">DSM 46661</strain>
    </source>
</reference>
<gene>
    <name evidence="1" type="ORF">H4W30_003353</name>
</gene>
<comment type="caution">
    <text evidence="1">The sequence shown here is derived from an EMBL/GenBank/DDBJ whole genome shotgun (WGS) entry which is preliminary data.</text>
</comment>
<sequence>MTASEVVSREEWTAARAAFLAKEKELTKARDEINAQRRALPRILVEKDYTFQDPERGELSFSDLFEGRRQLIVYHFMMLGPSEEFCTSCSFWIDNIGHLAHLHARDTTLIIDCPAPLEKIQPFKERMGWTVPWVSSLGSDFYQDFHVSLGSGVQPPGISAFVREGETIQYAYSTHGRGSDLLNTTYNYLDLTPLGRQEEGLGFTQEWVRHHDRYENADRCGVCEHAAS</sequence>
<keyword evidence="2" id="KW-1185">Reference proteome</keyword>
<name>A0ABR9L6S7_9PSEU</name>
<dbReference type="Pfam" id="PF05988">
    <property type="entry name" value="DUF899"/>
    <property type="match status" value="1"/>
</dbReference>
<dbReference type="InterPro" id="IPR010296">
    <property type="entry name" value="DUF899_thioredox"/>
</dbReference>
<dbReference type="RefSeq" id="WP_192743613.1">
    <property type="nucleotide sequence ID" value="NZ_CP102415.1"/>
</dbReference>
<proteinExistence type="predicted"/>
<dbReference type="InterPro" id="IPR036249">
    <property type="entry name" value="Thioredoxin-like_sf"/>
</dbReference>
<protein>
    <submittedName>
        <fullName evidence="1">Dithiol-disulfide oxidoreductase (DUF899 family)</fullName>
    </submittedName>
</protein>
<dbReference type="Proteomes" id="UP000656548">
    <property type="component" value="Unassembled WGS sequence"/>
</dbReference>